<comment type="subcellular location">
    <subcellularLocation>
        <location evidence="1">Nucleus</location>
    </subcellularLocation>
</comment>
<keyword evidence="2" id="KW-0678">Repressor</keyword>
<evidence type="ECO:0000256" key="11">
    <source>
        <dbReference type="ARBA" id="ARBA00039490"/>
    </source>
</evidence>
<dbReference type="Gene3D" id="3.30.160.60">
    <property type="entry name" value="Classic Zinc Finger"/>
    <property type="match status" value="2"/>
</dbReference>
<evidence type="ECO:0000256" key="6">
    <source>
        <dbReference type="ARBA" id="ARBA00022833"/>
    </source>
</evidence>
<comment type="similarity">
    <text evidence="10">Belongs to the pacC/RIM101 family.</text>
</comment>
<dbReference type="Pfam" id="PF00096">
    <property type="entry name" value="zf-C2H2"/>
    <property type="match status" value="1"/>
</dbReference>
<feature type="compositionally biased region" description="Polar residues" evidence="13">
    <location>
        <begin position="1"/>
        <end position="13"/>
    </location>
</feature>
<organism evidence="15 16">
    <name type="scientific">Penicillium chrysogenum</name>
    <name type="common">Penicillium notatum</name>
    <dbReference type="NCBI Taxonomy" id="5076"/>
    <lineage>
        <taxon>Eukaryota</taxon>
        <taxon>Fungi</taxon>
        <taxon>Dikarya</taxon>
        <taxon>Ascomycota</taxon>
        <taxon>Pezizomycotina</taxon>
        <taxon>Eurotiomycetes</taxon>
        <taxon>Eurotiomycetidae</taxon>
        <taxon>Eurotiales</taxon>
        <taxon>Aspergillaceae</taxon>
        <taxon>Penicillium</taxon>
        <taxon>Penicillium chrysogenum species complex</taxon>
    </lineage>
</organism>
<reference evidence="15 16" key="1">
    <citation type="journal article" date="2023" name="IMA Fungus">
        <title>Comparative genomic study of the Penicillium genus elucidates a diverse pangenome and 15 lateral gene transfer events.</title>
        <authorList>
            <person name="Petersen C."/>
            <person name="Sorensen T."/>
            <person name="Nielsen M.R."/>
            <person name="Sondergaard T.E."/>
            <person name="Sorensen J.L."/>
            <person name="Fitzpatrick D.A."/>
            <person name="Frisvad J.C."/>
            <person name="Nielsen K.L."/>
        </authorList>
    </citation>
    <scope>NUCLEOTIDE SEQUENCE [LARGE SCALE GENOMIC DNA]</scope>
    <source>
        <strain evidence="15 16">IBT 3361</strain>
    </source>
</reference>
<evidence type="ECO:0000256" key="12">
    <source>
        <dbReference type="PROSITE-ProRule" id="PRU00042"/>
    </source>
</evidence>
<keyword evidence="8" id="KW-0010">Activator</keyword>
<dbReference type="InterPro" id="IPR036236">
    <property type="entry name" value="Znf_C2H2_sf"/>
</dbReference>
<keyword evidence="6" id="KW-0862">Zinc</keyword>
<keyword evidence="7" id="KW-0238">DNA-binding</keyword>
<evidence type="ECO:0000256" key="5">
    <source>
        <dbReference type="ARBA" id="ARBA00022771"/>
    </source>
</evidence>
<dbReference type="InterPro" id="IPR013087">
    <property type="entry name" value="Znf_C2H2_type"/>
</dbReference>
<evidence type="ECO:0000256" key="2">
    <source>
        <dbReference type="ARBA" id="ARBA00022491"/>
    </source>
</evidence>
<evidence type="ECO:0000256" key="13">
    <source>
        <dbReference type="SAM" id="MobiDB-lite"/>
    </source>
</evidence>
<dbReference type="EMBL" id="JAPVEB010000004">
    <property type="protein sequence ID" value="KAJ5264432.1"/>
    <property type="molecule type" value="Genomic_DNA"/>
</dbReference>
<feature type="domain" description="C2H2-type" evidence="14">
    <location>
        <begin position="85"/>
        <end position="114"/>
    </location>
</feature>
<feature type="region of interest" description="Disordered" evidence="13">
    <location>
        <begin position="1"/>
        <end position="40"/>
    </location>
</feature>
<evidence type="ECO:0000313" key="16">
    <source>
        <dbReference type="Proteomes" id="UP001220256"/>
    </source>
</evidence>
<dbReference type="InterPro" id="IPR050806">
    <property type="entry name" value="pacC/RIM101"/>
</dbReference>
<gene>
    <name evidence="15" type="ORF">N7505_007225</name>
</gene>
<dbReference type="SUPFAM" id="SSF57667">
    <property type="entry name" value="beta-beta-alpha zinc fingers"/>
    <property type="match status" value="2"/>
</dbReference>
<name>A0ABQ8WCR4_PENCH</name>
<evidence type="ECO:0000256" key="10">
    <source>
        <dbReference type="ARBA" id="ARBA00038089"/>
    </source>
</evidence>
<dbReference type="SMART" id="SM00355">
    <property type="entry name" value="ZnF_C2H2"/>
    <property type="match status" value="3"/>
</dbReference>
<evidence type="ECO:0000256" key="4">
    <source>
        <dbReference type="ARBA" id="ARBA00022737"/>
    </source>
</evidence>
<keyword evidence="16" id="KW-1185">Reference proteome</keyword>
<keyword evidence="5 12" id="KW-0863">Zinc-finger</keyword>
<evidence type="ECO:0000256" key="9">
    <source>
        <dbReference type="ARBA" id="ARBA00023242"/>
    </source>
</evidence>
<comment type="caution">
    <text evidence="15">The sequence shown here is derived from an EMBL/GenBank/DDBJ whole genome shotgun (WGS) entry which is preliminary data.</text>
</comment>
<feature type="compositionally biased region" description="Low complexity" evidence="13">
    <location>
        <begin position="17"/>
        <end position="40"/>
    </location>
</feature>
<accession>A0ABQ8WCR4</accession>
<evidence type="ECO:0000256" key="1">
    <source>
        <dbReference type="ARBA" id="ARBA00004123"/>
    </source>
</evidence>
<evidence type="ECO:0000256" key="7">
    <source>
        <dbReference type="ARBA" id="ARBA00023125"/>
    </source>
</evidence>
<keyword evidence="9" id="KW-0539">Nucleus</keyword>
<evidence type="ECO:0000256" key="3">
    <source>
        <dbReference type="ARBA" id="ARBA00022723"/>
    </source>
</evidence>
<evidence type="ECO:0000313" key="15">
    <source>
        <dbReference type="EMBL" id="KAJ5264432.1"/>
    </source>
</evidence>
<sequence>MTENNITPSTTQPVRLPAPAATSPIQATTSAAATSAANRPSMDGAGQQLFCQWFGCTERSPNPETLYKHLCESHIGRKSTNTLSLTCQWGTCNTTTIKRDHITSHIRVHIPLKPHKCYFCGKAFKRPQDLKKHVKTHADDSEIRSPQLDLKHPKIMSSQIPKGYAVAAGYFESSVNDVNGQYAQAASQYYQPRPPYHAANTHFYGNLHYGLSQCQDGNHPYGRTWGNDALNEFIADLNRRQLDSDSYAAISQRLLGLPARNQPTWYPIHYTTRSCSSCIALHNQTEGND</sequence>
<evidence type="ECO:0000256" key="8">
    <source>
        <dbReference type="ARBA" id="ARBA00023159"/>
    </source>
</evidence>
<dbReference type="PROSITE" id="PS00028">
    <property type="entry name" value="ZINC_FINGER_C2H2_1"/>
    <property type="match status" value="1"/>
</dbReference>
<keyword evidence="4" id="KW-0677">Repeat</keyword>
<dbReference type="PROSITE" id="PS50157">
    <property type="entry name" value="ZINC_FINGER_C2H2_2"/>
    <property type="match status" value="2"/>
</dbReference>
<feature type="domain" description="C2H2-type" evidence="14">
    <location>
        <begin position="115"/>
        <end position="142"/>
    </location>
</feature>
<dbReference type="PANTHER" id="PTHR47257">
    <property type="entry name" value="PH-RESPONSE TRANSCRIPTION FACTOR PACC/RIM101"/>
    <property type="match status" value="1"/>
</dbReference>
<keyword evidence="3" id="KW-0479">Metal-binding</keyword>
<protein>
    <recommendedName>
        <fullName evidence="11">pH-response transcription factor pacC/RIM101</fullName>
    </recommendedName>
</protein>
<evidence type="ECO:0000259" key="14">
    <source>
        <dbReference type="PROSITE" id="PS50157"/>
    </source>
</evidence>
<dbReference type="Proteomes" id="UP001220256">
    <property type="component" value="Unassembled WGS sequence"/>
</dbReference>
<proteinExistence type="inferred from homology"/>
<dbReference type="PANTHER" id="PTHR47257:SF1">
    <property type="entry name" value="PH-RESPONSE TRANSCRIPTION FACTOR PACC_RIM101"/>
    <property type="match status" value="1"/>
</dbReference>